<keyword evidence="2 7" id="KW-0813">Transport</keyword>
<dbReference type="NCBIfam" id="TIGR04056">
    <property type="entry name" value="OMP_RagA_SusC"/>
    <property type="match status" value="1"/>
</dbReference>
<accession>A0A2U2B8W1</accession>
<dbReference type="RefSeq" id="WP_109264491.1">
    <property type="nucleotide sequence ID" value="NZ_QEWP01000007.1"/>
</dbReference>
<keyword evidence="10" id="KW-1185">Reference proteome</keyword>
<comment type="similarity">
    <text evidence="7">Belongs to the TonB-dependent receptor family.</text>
</comment>
<evidence type="ECO:0000259" key="8">
    <source>
        <dbReference type="Pfam" id="PF07715"/>
    </source>
</evidence>
<dbReference type="InterPro" id="IPR008969">
    <property type="entry name" value="CarboxyPept-like_regulatory"/>
</dbReference>
<keyword evidence="5 7" id="KW-0472">Membrane</keyword>
<dbReference type="Gene3D" id="2.40.170.20">
    <property type="entry name" value="TonB-dependent receptor, beta-barrel domain"/>
    <property type="match status" value="1"/>
</dbReference>
<evidence type="ECO:0000256" key="6">
    <source>
        <dbReference type="ARBA" id="ARBA00023237"/>
    </source>
</evidence>
<dbReference type="GO" id="GO:0009279">
    <property type="term" value="C:cell outer membrane"/>
    <property type="evidence" value="ECO:0007669"/>
    <property type="project" value="UniProtKB-SubCell"/>
</dbReference>
<dbReference type="Pfam" id="PF07715">
    <property type="entry name" value="Plug"/>
    <property type="match status" value="1"/>
</dbReference>
<dbReference type="EMBL" id="QEWP01000007">
    <property type="protein sequence ID" value="PWD99495.1"/>
    <property type="molecule type" value="Genomic_DNA"/>
</dbReference>
<organism evidence="9 10">
    <name type="scientific">Marinilabilia rubra</name>
    <dbReference type="NCBI Taxonomy" id="2162893"/>
    <lineage>
        <taxon>Bacteria</taxon>
        <taxon>Pseudomonadati</taxon>
        <taxon>Bacteroidota</taxon>
        <taxon>Bacteroidia</taxon>
        <taxon>Marinilabiliales</taxon>
        <taxon>Marinilabiliaceae</taxon>
        <taxon>Marinilabilia</taxon>
    </lineage>
</organism>
<keyword evidence="4 7" id="KW-0812">Transmembrane</keyword>
<dbReference type="Gene3D" id="2.60.40.1120">
    <property type="entry name" value="Carboxypeptidase-like, regulatory domain"/>
    <property type="match status" value="1"/>
</dbReference>
<comment type="subcellular location">
    <subcellularLocation>
        <location evidence="1 7">Cell outer membrane</location>
        <topology evidence="1 7">Multi-pass membrane protein</topology>
    </subcellularLocation>
</comment>
<feature type="domain" description="TonB-dependent receptor plug" evidence="8">
    <location>
        <begin position="124"/>
        <end position="240"/>
    </location>
</feature>
<dbReference type="InterPro" id="IPR037066">
    <property type="entry name" value="Plug_dom_sf"/>
</dbReference>
<proteinExistence type="inferred from homology"/>
<dbReference type="FunFam" id="2.170.130.10:FF:000008">
    <property type="entry name" value="SusC/RagA family TonB-linked outer membrane protein"/>
    <property type="match status" value="1"/>
</dbReference>
<dbReference type="SUPFAM" id="SSF56935">
    <property type="entry name" value="Porins"/>
    <property type="match status" value="1"/>
</dbReference>
<dbReference type="InterPro" id="IPR023996">
    <property type="entry name" value="TonB-dep_OMP_SusC/RagA"/>
</dbReference>
<name>A0A2U2B8W1_9BACT</name>
<dbReference type="InterPro" id="IPR036942">
    <property type="entry name" value="Beta-barrel_TonB_sf"/>
</dbReference>
<evidence type="ECO:0000256" key="5">
    <source>
        <dbReference type="ARBA" id="ARBA00023136"/>
    </source>
</evidence>
<keyword evidence="6 7" id="KW-0998">Cell outer membrane</keyword>
<evidence type="ECO:0000256" key="4">
    <source>
        <dbReference type="ARBA" id="ARBA00022692"/>
    </source>
</evidence>
<reference evidence="9 10" key="1">
    <citation type="submission" date="2018-05" db="EMBL/GenBank/DDBJ databases">
        <title>Marinilabilia rubrum sp. nov., isolated from saltern sediment.</title>
        <authorList>
            <person name="Zhang R."/>
        </authorList>
    </citation>
    <scope>NUCLEOTIDE SEQUENCE [LARGE SCALE GENOMIC DNA]</scope>
    <source>
        <strain evidence="9 10">WTE16</strain>
    </source>
</reference>
<keyword evidence="3 7" id="KW-1134">Transmembrane beta strand</keyword>
<dbReference type="Proteomes" id="UP000244956">
    <property type="component" value="Unassembled WGS sequence"/>
</dbReference>
<dbReference type="InterPro" id="IPR012910">
    <property type="entry name" value="Plug_dom"/>
</dbReference>
<dbReference type="OrthoDB" id="9768177at2"/>
<dbReference type="NCBIfam" id="TIGR04057">
    <property type="entry name" value="SusC_RagA_signa"/>
    <property type="match status" value="1"/>
</dbReference>
<dbReference type="FunFam" id="2.60.40.1120:FF:000003">
    <property type="entry name" value="Outer membrane protein Omp121"/>
    <property type="match status" value="1"/>
</dbReference>
<dbReference type="InterPro" id="IPR039426">
    <property type="entry name" value="TonB-dep_rcpt-like"/>
</dbReference>
<sequence length="1032" mass="115051">MKEKLNRRVHLLIKLSAILLWCFIPISAYSQERVVTGRVIDKENQEPIPGVSIVIEGTSTGTITDMDGNYSLEVDGPDTKMTFSFIGFEAQTVEVGTQQQIDISLRPDIVDLDEVVVVGYGTMKKRDLTGAVASVKGSSMDKGSPVSMQSALAGRVAGVQVTQTDNGPGAGVKVLIRGGSTLTGGNQPLYVIDGFPIVPDDSNPNQNPLADLNPNDIESMEILKDASSTAIYGAEGANGVIIITTKLGKAGRPSIDVNYSYGLSEMTNVPNILSPDEYLNWQIEKGPITQFYDPTVYTGAWQQIKDSGQPGNVWIDRITRQGETHKADVSFSGGSEGMQYRLSGSYLGQEGVLQNSDFERFNLNANLEQEIGKRIKIGASLKYSKAESNGMVNSWDESAVVKTAFQINPFMPEDYDIDQIDEEAETYTWNNENVLTYMDEVDISSATERMIGNMFFQYKIANGLNFYTSYGLNSFSDDSHEFYPSSVRRGYRVGGFANFRNRKMLNTAYQARFNFNKRVNDHSFNVTTVFEAKKFEMTDKRFGAEGFEDESRGVYDLSSVVTPYFPSNIYSDNSMMSYMGRLGYNYKGKYLLTASFRADGSSKFGENNKWGYFPSAAIGWLASEEGFIKDLNTFDLLKLRLSYGVTGNNQIPTYQSLANLSTEKYVFDESVYVGMVPGRIANPDLKWETTQQYNVGMDLGFFKNRLLVTAEAYYKETNDLLLEVQLPNTSGFNTAIQNVGSISNKGFELAINTVNIDNKDFKWTTAFTYSLNRSEVLDLGERDEMFFSRKFYHKIEDEVVIRVGEPVGRFYGYIEDEVLNSENEIANSPDMVMLENEVGQVKLKDVNGDGVVTPADKVLIGNTTPDFIGGLNNEFNYKNFDLSFFLRWSYGNDVINGNVSFLDRVGRGNWNTLQGYADHAYSPLNPEGTVHGSVPDTYSNLMRSSYVEDGSFLKCDYITLGYTLPKPILTRVNVNKLRVFARVDNPFMITRYSWYDPEVSTGWGTVAKVGPGVDLGSYPRSTTYTLGASISF</sequence>
<evidence type="ECO:0000313" key="9">
    <source>
        <dbReference type="EMBL" id="PWD99495.1"/>
    </source>
</evidence>
<evidence type="ECO:0000256" key="2">
    <source>
        <dbReference type="ARBA" id="ARBA00022448"/>
    </source>
</evidence>
<dbReference type="PROSITE" id="PS52016">
    <property type="entry name" value="TONB_DEPENDENT_REC_3"/>
    <property type="match status" value="1"/>
</dbReference>
<comment type="caution">
    <text evidence="9">The sequence shown here is derived from an EMBL/GenBank/DDBJ whole genome shotgun (WGS) entry which is preliminary data.</text>
</comment>
<evidence type="ECO:0000256" key="7">
    <source>
        <dbReference type="PROSITE-ProRule" id="PRU01360"/>
    </source>
</evidence>
<dbReference type="Gene3D" id="2.170.130.10">
    <property type="entry name" value="TonB-dependent receptor, plug domain"/>
    <property type="match status" value="1"/>
</dbReference>
<dbReference type="SUPFAM" id="SSF49464">
    <property type="entry name" value="Carboxypeptidase regulatory domain-like"/>
    <property type="match status" value="1"/>
</dbReference>
<evidence type="ECO:0000256" key="3">
    <source>
        <dbReference type="ARBA" id="ARBA00022452"/>
    </source>
</evidence>
<evidence type="ECO:0000256" key="1">
    <source>
        <dbReference type="ARBA" id="ARBA00004571"/>
    </source>
</evidence>
<gene>
    <name evidence="9" type="ORF">DDZ16_10855</name>
</gene>
<dbReference type="AlphaFoldDB" id="A0A2U2B8W1"/>
<protein>
    <recommendedName>
        <fullName evidence="8">TonB-dependent receptor plug domain-containing protein</fullName>
    </recommendedName>
</protein>
<dbReference type="Pfam" id="PF13715">
    <property type="entry name" value="CarbopepD_reg_2"/>
    <property type="match status" value="1"/>
</dbReference>
<dbReference type="InterPro" id="IPR023997">
    <property type="entry name" value="TonB-dep_OMP_SusC/RagA_CS"/>
</dbReference>
<evidence type="ECO:0000313" key="10">
    <source>
        <dbReference type="Proteomes" id="UP000244956"/>
    </source>
</evidence>